<dbReference type="AlphaFoldDB" id="A0A6A5SZ94"/>
<accession>A0A6A5SZ94</accession>
<evidence type="ECO:0000313" key="3">
    <source>
        <dbReference type="Proteomes" id="UP000800038"/>
    </source>
</evidence>
<dbReference type="EMBL" id="ML976011">
    <property type="protein sequence ID" value="KAF1945218.1"/>
    <property type="molecule type" value="Genomic_DNA"/>
</dbReference>
<name>A0A6A5SZ94_9PLEO</name>
<proteinExistence type="predicted"/>
<evidence type="ECO:0000313" key="2">
    <source>
        <dbReference type="EMBL" id="KAF1945218.1"/>
    </source>
</evidence>
<sequence length="162" mass="18299">MSSFLDKLRGKSNPYKNTHHLGHNPNPALTSKNAPENPASFTQKLLPRRPASPPDLLAEARQLAGRDPVTGKRHAYMIAQTASERQQHLAEVRQSATDERTAYRDRAAKTQQTPGQRYDLFVQEMVAKRDGDAVALRAVRGGAEYYAPERRVEEFYAERVRD</sequence>
<dbReference type="OrthoDB" id="3782326at2759"/>
<dbReference type="Proteomes" id="UP000800038">
    <property type="component" value="Unassembled WGS sequence"/>
</dbReference>
<keyword evidence="3" id="KW-1185">Reference proteome</keyword>
<reference evidence="2" key="1">
    <citation type="journal article" date="2020" name="Stud. Mycol.">
        <title>101 Dothideomycetes genomes: a test case for predicting lifestyles and emergence of pathogens.</title>
        <authorList>
            <person name="Haridas S."/>
            <person name="Albert R."/>
            <person name="Binder M."/>
            <person name="Bloem J."/>
            <person name="Labutti K."/>
            <person name="Salamov A."/>
            <person name="Andreopoulos B."/>
            <person name="Baker S."/>
            <person name="Barry K."/>
            <person name="Bills G."/>
            <person name="Bluhm B."/>
            <person name="Cannon C."/>
            <person name="Castanera R."/>
            <person name="Culley D."/>
            <person name="Daum C."/>
            <person name="Ezra D."/>
            <person name="Gonzalez J."/>
            <person name="Henrissat B."/>
            <person name="Kuo A."/>
            <person name="Liang C."/>
            <person name="Lipzen A."/>
            <person name="Lutzoni F."/>
            <person name="Magnuson J."/>
            <person name="Mondo S."/>
            <person name="Nolan M."/>
            <person name="Ohm R."/>
            <person name="Pangilinan J."/>
            <person name="Park H.-J."/>
            <person name="Ramirez L."/>
            <person name="Alfaro M."/>
            <person name="Sun H."/>
            <person name="Tritt A."/>
            <person name="Yoshinaga Y."/>
            <person name="Zwiers L.-H."/>
            <person name="Turgeon B."/>
            <person name="Goodwin S."/>
            <person name="Spatafora J."/>
            <person name="Crous P."/>
            <person name="Grigoriev I."/>
        </authorList>
    </citation>
    <scope>NUCLEOTIDE SEQUENCE</scope>
    <source>
        <strain evidence="2">CBS 161.51</strain>
    </source>
</reference>
<feature type="region of interest" description="Disordered" evidence="1">
    <location>
        <begin position="1"/>
        <end position="55"/>
    </location>
</feature>
<evidence type="ECO:0000256" key="1">
    <source>
        <dbReference type="SAM" id="MobiDB-lite"/>
    </source>
</evidence>
<feature type="compositionally biased region" description="Polar residues" evidence="1">
    <location>
        <begin position="27"/>
        <end position="43"/>
    </location>
</feature>
<protein>
    <submittedName>
        <fullName evidence="2">Uncharacterized protein</fullName>
    </submittedName>
</protein>
<gene>
    <name evidence="2" type="ORF">EJ02DRAFT_419747</name>
</gene>
<organism evidence="2 3">
    <name type="scientific">Clathrospora elynae</name>
    <dbReference type="NCBI Taxonomy" id="706981"/>
    <lineage>
        <taxon>Eukaryota</taxon>
        <taxon>Fungi</taxon>
        <taxon>Dikarya</taxon>
        <taxon>Ascomycota</taxon>
        <taxon>Pezizomycotina</taxon>
        <taxon>Dothideomycetes</taxon>
        <taxon>Pleosporomycetidae</taxon>
        <taxon>Pleosporales</taxon>
        <taxon>Diademaceae</taxon>
        <taxon>Clathrospora</taxon>
    </lineage>
</organism>